<dbReference type="eggNOG" id="COG2344">
    <property type="taxonomic scope" value="Bacteria"/>
</dbReference>
<evidence type="ECO:0000256" key="5">
    <source>
        <dbReference type="ARBA" id="ARBA00023125"/>
    </source>
</evidence>
<sequence>MEKKRSISMAVVKRLPKYHRYLSELLNNDVDRISSKELSEKIGFTASQIRQDLNCFGDFGQQGYGYNVRDLYNEISNILGLSKEYRTVIVGAGNIGQAIANYTRFTDIGFDLWGIFDANPKLVGIKIRDIEIKDIDELEGFIKKNNIDVGVICVPRANAQKVCDILLKGNIKGIWNFAPVDLIVPEDITIENVHLSESLMTLAYLLNEKDQEKNK</sequence>
<comment type="function">
    <text evidence="7">Modulates transcription in response to changes in cellular NADH/NAD(+) redox state.</text>
</comment>
<dbReference type="GO" id="GO:0005737">
    <property type="term" value="C:cytoplasm"/>
    <property type="evidence" value="ECO:0007669"/>
    <property type="project" value="UniProtKB-SubCell"/>
</dbReference>
<evidence type="ECO:0000256" key="1">
    <source>
        <dbReference type="ARBA" id="ARBA00022490"/>
    </source>
</evidence>
<keyword evidence="2 7" id="KW-0678">Repressor</keyword>
<dbReference type="NCBIfam" id="NF003995">
    <property type="entry name" value="PRK05472.2-4"/>
    <property type="match status" value="1"/>
</dbReference>
<dbReference type="Proteomes" id="UP000182135">
    <property type="component" value="Unassembled WGS sequence"/>
</dbReference>
<evidence type="ECO:0000313" key="10">
    <source>
        <dbReference type="EMBL" id="SFF75262.1"/>
    </source>
</evidence>
<reference evidence="10 11" key="1">
    <citation type="submission" date="2016-10" db="EMBL/GenBank/DDBJ databases">
        <authorList>
            <person name="de Groot N.N."/>
        </authorList>
    </citation>
    <scope>NUCLEOTIDE SEQUENCE [LARGE SCALE GENOMIC DNA]</scope>
    <source>
        <strain evidence="10 11">NLAE-zl-G419</strain>
    </source>
</reference>
<keyword evidence="6 7" id="KW-0804">Transcription</keyword>
<dbReference type="NCBIfam" id="NF003993">
    <property type="entry name" value="PRK05472.2-2"/>
    <property type="match status" value="1"/>
</dbReference>
<dbReference type="SMART" id="SM00881">
    <property type="entry name" value="CoA_binding"/>
    <property type="match status" value="1"/>
</dbReference>
<dbReference type="GO" id="GO:0003700">
    <property type="term" value="F:DNA-binding transcription factor activity"/>
    <property type="evidence" value="ECO:0007669"/>
    <property type="project" value="UniProtKB-UniRule"/>
</dbReference>
<dbReference type="GO" id="GO:0045892">
    <property type="term" value="P:negative regulation of DNA-templated transcription"/>
    <property type="evidence" value="ECO:0007669"/>
    <property type="project" value="InterPro"/>
</dbReference>
<dbReference type="Pfam" id="PF02629">
    <property type="entry name" value="CoA_binding"/>
    <property type="match status" value="1"/>
</dbReference>
<dbReference type="InterPro" id="IPR036388">
    <property type="entry name" value="WH-like_DNA-bd_sf"/>
</dbReference>
<dbReference type="SUPFAM" id="SSF46785">
    <property type="entry name" value="Winged helix' DNA-binding domain"/>
    <property type="match status" value="1"/>
</dbReference>
<keyword evidence="4 7" id="KW-0520">NAD</keyword>
<protein>
    <recommendedName>
        <fullName evidence="7">Redox-sensing transcriptional repressor Rex</fullName>
    </recommendedName>
</protein>
<evidence type="ECO:0000256" key="3">
    <source>
        <dbReference type="ARBA" id="ARBA00023015"/>
    </source>
</evidence>
<dbReference type="InterPro" id="IPR009718">
    <property type="entry name" value="Rex_DNA-bd_C_dom"/>
</dbReference>
<proteinExistence type="inferred from homology"/>
<keyword evidence="1 7" id="KW-0963">Cytoplasm</keyword>
<feature type="DNA-binding region" description="H-T-H motif" evidence="7">
    <location>
        <begin position="17"/>
        <end position="56"/>
    </location>
</feature>
<dbReference type="EMBL" id="QAMZ01000049">
    <property type="protein sequence ID" value="PWL52419.1"/>
    <property type="molecule type" value="Genomic_DNA"/>
</dbReference>
<dbReference type="InterPro" id="IPR058236">
    <property type="entry name" value="Rex_actinobacterial-type"/>
</dbReference>
<feature type="binding site" evidence="7">
    <location>
        <begin position="91"/>
        <end position="96"/>
    </location>
    <ligand>
        <name>NAD(+)</name>
        <dbReference type="ChEBI" id="CHEBI:57540"/>
    </ligand>
</feature>
<evidence type="ECO:0000256" key="4">
    <source>
        <dbReference type="ARBA" id="ARBA00023027"/>
    </source>
</evidence>
<dbReference type="NCBIfam" id="NF003989">
    <property type="entry name" value="PRK05472.1-3"/>
    <property type="match status" value="1"/>
</dbReference>
<dbReference type="RefSeq" id="WP_027637605.1">
    <property type="nucleotide sequence ID" value="NZ_BAAACD010000005.1"/>
</dbReference>
<dbReference type="InterPro" id="IPR036390">
    <property type="entry name" value="WH_DNA-bd_sf"/>
</dbReference>
<evidence type="ECO:0000256" key="6">
    <source>
        <dbReference type="ARBA" id="ARBA00023163"/>
    </source>
</evidence>
<evidence type="ECO:0000256" key="7">
    <source>
        <dbReference type="HAMAP-Rule" id="MF_01131"/>
    </source>
</evidence>
<evidence type="ECO:0000259" key="8">
    <source>
        <dbReference type="SMART" id="SM00881"/>
    </source>
</evidence>
<keyword evidence="11" id="KW-1185">Reference proteome</keyword>
<dbReference type="NCBIfam" id="NF003996">
    <property type="entry name" value="PRK05472.2-5"/>
    <property type="match status" value="1"/>
</dbReference>
<reference evidence="9 12" key="2">
    <citation type="submission" date="2018-03" db="EMBL/GenBank/DDBJ databases">
        <title>The uncultured portion of the human microbiome is neutrally assembled.</title>
        <authorList>
            <person name="Jeraldo P."/>
            <person name="Boardman L."/>
            <person name="White B.A."/>
            <person name="Nelson H."/>
            <person name="Goldenfeld N."/>
            <person name="Chia N."/>
        </authorList>
    </citation>
    <scope>NUCLEOTIDE SEQUENCE [LARGE SCALE GENOMIC DNA]</scope>
    <source>
        <strain evidence="9">CIM:MAG 903</strain>
    </source>
</reference>
<dbReference type="Pfam" id="PF06971">
    <property type="entry name" value="Put_DNA-bind_N"/>
    <property type="match status" value="1"/>
</dbReference>
<dbReference type="GO" id="GO:0003677">
    <property type="term" value="F:DNA binding"/>
    <property type="evidence" value="ECO:0007669"/>
    <property type="project" value="UniProtKB-UniRule"/>
</dbReference>
<dbReference type="Proteomes" id="UP000246114">
    <property type="component" value="Unassembled WGS sequence"/>
</dbReference>
<comment type="similarity">
    <text evidence="7">Belongs to the transcriptional regulatory Rex family.</text>
</comment>
<dbReference type="GeneID" id="90545907"/>
<dbReference type="OrthoDB" id="9784760at2"/>
<dbReference type="HAMAP" id="MF_01131">
    <property type="entry name" value="Rex"/>
    <property type="match status" value="1"/>
</dbReference>
<accession>A0A1I2L7F6</accession>
<dbReference type="AlphaFoldDB" id="A0A1I2L7F6"/>
<dbReference type="InterPro" id="IPR036291">
    <property type="entry name" value="NAD(P)-bd_dom_sf"/>
</dbReference>
<dbReference type="NCBIfam" id="NF003990">
    <property type="entry name" value="PRK05472.1-4"/>
    <property type="match status" value="1"/>
</dbReference>
<evidence type="ECO:0000313" key="12">
    <source>
        <dbReference type="Proteomes" id="UP000246114"/>
    </source>
</evidence>
<feature type="domain" description="CoA-binding" evidence="8">
    <location>
        <begin position="80"/>
        <end position="181"/>
    </location>
</feature>
<dbReference type="NCBIfam" id="NF003994">
    <property type="entry name" value="PRK05472.2-3"/>
    <property type="match status" value="1"/>
</dbReference>
<dbReference type="STRING" id="1529.SAMN04487885_10943"/>
<name>A0A1I2L7F6_9CLOT</name>
<dbReference type="PANTHER" id="PTHR35786">
    <property type="entry name" value="REDOX-SENSING TRANSCRIPTIONAL REPRESSOR REX"/>
    <property type="match status" value="1"/>
</dbReference>
<dbReference type="InterPro" id="IPR003781">
    <property type="entry name" value="CoA-bd"/>
</dbReference>
<keyword evidence="5 7" id="KW-0238">DNA-binding</keyword>
<dbReference type="Gene3D" id="1.10.10.10">
    <property type="entry name" value="Winged helix-like DNA-binding domain superfamily/Winged helix DNA-binding domain"/>
    <property type="match status" value="1"/>
</dbReference>
<dbReference type="PANTHER" id="PTHR35786:SF1">
    <property type="entry name" value="REDOX-SENSING TRANSCRIPTIONAL REPRESSOR REX 1"/>
    <property type="match status" value="1"/>
</dbReference>
<organism evidence="10 11">
    <name type="scientific">Clostridium cadaveris</name>
    <dbReference type="NCBI Taxonomy" id="1529"/>
    <lineage>
        <taxon>Bacteria</taxon>
        <taxon>Bacillati</taxon>
        <taxon>Bacillota</taxon>
        <taxon>Clostridia</taxon>
        <taxon>Eubacteriales</taxon>
        <taxon>Clostridiaceae</taxon>
        <taxon>Clostridium</taxon>
    </lineage>
</organism>
<dbReference type="Gene3D" id="3.40.50.720">
    <property type="entry name" value="NAD(P)-binding Rossmann-like Domain"/>
    <property type="match status" value="1"/>
</dbReference>
<keyword evidence="3 7" id="KW-0805">Transcription regulation</keyword>
<evidence type="ECO:0000313" key="9">
    <source>
        <dbReference type="EMBL" id="PWL52419.1"/>
    </source>
</evidence>
<evidence type="ECO:0000256" key="2">
    <source>
        <dbReference type="ARBA" id="ARBA00022491"/>
    </source>
</evidence>
<dbReference type="EMBL" id="FOOE01000009">
    <property type="protein sequence ID" value="SFF75262.1"/>
    <property type="molecule type" value="Genomic_DNA"/>
</dbReference>
<comment type="subunit">
    <text evidence="7">Homodimer.</text>
</comment>
<dbReference type="GO" id="GO:0051775">
    <property type="term" value="P:response to redox state"/>
    <property type="evidence" value="ECO:0007669"/>
    <property type="project" value="InterPro"/>
</dbReference>
<comment type="subcellular location">
    <subcellularLocation>
        <location evidence="7">Cytoplasm</location>
    </subcellularLocation>
</comment>
<gene>
    <name evidence="7" type="primary">rex</name>
    <name evidence="9" type="ORF">DBY38_10835</name>
    <name evidence="10" type="ORF">SAMN04487885_10943</name>
</gene>
<dbReference type="InterPro" id="IPR022876">
    <property type="entry name" value="Tscrpt_rep_Rex"/>
</dbReference>
<evidence type="ECO:0000313" key="11">
    <source>
        <dbReference type="Proteomes" id="UP000182135"/>
    </source>
</evidence>
<dbReference type="SUPFAM" id="SSF51735">
    <property type="entry name" value="NAD(P)-binding Rossmann-fold domains"/>
    <property type="match status" value="1"/>
</dbReference>